<name>A0ABX1H4A8_9ACTN</name>
<dbReference type="InterPro" id="IPR003018">
    <property type="entry name" value="GAF"/>
</dbReference>
<feature type="region of interest" description="Disordered" evidence="2">
    <location>
        <begin position="1"/>
        <end position="22"/>
    </location>
</feature>
<dbReference type="InterPro" id="IPR036457">
    <property type="entry name" value="PPM-type-like_dom_sf"/>
</dbReference>
<dbReference type="SMART" id="SM00331">
    <property type="entry name" value="PP2C_SIG"/>
    <property type="match status" value="1"/>
</dbReference>
<dbReference type="EMBL" id="JAAWWP010000006">
    <property type="protein sequence ID" value="NKI42094.1"/>
    <property type="molecule type" value="Genomic_DNA"/>
</dbReference>
<accession>A0ABX1H4A8</accession>
<evidence type="ECO:0000256" key="1">
    <source>
        <dbReference type="ARBA" id="ARBA00022801"/>
    </source>
</evidence>
<dbReference type="PANTHER" id="PTHR43156">
    <property type="entry name" value="STAGE II SPORULATION PROTEIN E-RELATED"/>
    <property type="match status" value="1"/>
</dbReference>
<evidence type="ECO:0000313" key="5">
    <source>
        <dbReference type="Proteomes" id="UP000772196"/>
    </source>
</evidence>
<dbReference type="SUPFAM" id="SSF55785">
    <property type="entry name" value="PYP-like sensor domain (PAS domain)"/>
    <property type="match status" value="2"/>
</dbReference>
<reference evidence="4 5" key="1">
    <citation type="submission" date="2020-04" db="EMBL/GenBank/DDBJ databases">
        <title>Phylogenetic Diversity and Antibacterial Activity against Ralstonia solanacearum of Endophytic Actinomycete Isolated from Moss.</title>
        <authorList>
            <person name="Zhuang X."/>
        </authorList>
    </citation>
    <scope>NUCLEOTIDE SEQUENCE [LARGE SCALE GENOMIC DNA]</scope>
    <source>
        <strain evidence="4 5">LD120</strain>
    </source>
</reference>
<dbReference type="InterPro" id="IPR003594">
    <property type="entry name" value="HATPase_dom"/>
</dbReference>
<dbReference type="Pfam" id="PF07228">
    <property type="entry name" value="SpoIIE"/>
    <property type="match status" value="1"/>
</dbReference>
<dbReference type="CDD" id="cd16936">
    <property type="entry name" value="HATPase_RsbW-like"/>
    <property type="match status" value="1"/>
</dbReference>
<feature type="domain" description="PAS" evidence="3">
    <location>
        <begin position="28"/>
        <end position="58"/>
    </location>
</feature>
<keyword evidence="1" id="KW-0378">Hydrolase</keyword>
<evidence type="ECO:0000259" key="3">
    <source>
        <dbReference type="PROSITE" id="PS50112"/>
    </source>
</evidence>
<dbReference type="InterPro" id="IPR029016">
    <property type="entry name" value="GAF-like_dom_sf"/>
</dbReference>
<dbReference type="Gene3D" id="3.60.40.10">
    <property type="entry name" value="PPM-type phosphatase domain"/>
    <property type="match status" value="1"/>
</dbReference>
<dbReference type="InterPro" id="IPR001932">
    <property type="entry name" value="PPM-type_phosphatase-like_dom"/>
</dbReference>
<dbReference type="InterPro" id="IPR000014">
    <property type="entry name" value="PAS"/>
</dbReference>
<evidence type="ECO:0000313" key="4">
    <source>
        <dbReference type="EMBL" id="NKI42094.1"/>
    </source>
</evidence>
<dbReference type="PANTHER" id="PTHR43156:SF2">
    <property type="entry name" value="STAGE II SPORULATION PROTEIN E"/>
    <property type="match status" value="1"/>
</dbReference>
<organism evidence="4 5">
    <name type="scientific">Streptomyces physcomitrii</name>
    <dbReference type="NCBI Taxonomy" id="2724184"/>
    <lineage>
        <taxon>Bacteria</taxon>
        <taxon>Bacillati</taxon>
        <taxon>Actinomycetota</taxon>
        <taxon>Actinomycetes</taxon>
        <taxon>Kitasatosporales</taxon>
        <taxon>Streptomycetaceae</taxon>
        <taxon>Streptomyces</taxon>
    </lineage>
</organism>
<dbReference type="CDD" id="cd00130">
    <property type="entry name" value="PAS"/>
    <property type="match status" value="1"/>
</dbReference>
<comment type="caution">
    <text evidence="4">The sequence shown here is derived from an EMBL/GenBank/DDBJ whole genome shotgun (WGS) entry which is preliminary data.</text>
</comment>
<dbReference type="RefSeq" id="WP_168538928.1">
    <property type="nucleotide sequence ID" value="NZ_JAAWWP010000006.1"/>
</dbReference>
<dbReference type="Pfam" id="PF13581">
    <property type="entry name" value="HATPase_c_2"/>
    <property type="match status" value="1"/>
</dbReference>
<dbReference type="Gene3D" id="3.30.450.20">
    <property type="entry name" value="PAS domain"/>
    <property type="match status" value="2"/>
</dbReference>
<dbReference type="InterPro" id="IPR013767">
    <property type="entry name" value="PAS_fold"/>
</dbReference>
<dbReference type="Gene3D" id="3.30.450.40">
    <property type="match status" value="1"/>
</dbReference>
<dbReference type="Pfam" id="PF08448">
    <property type="entry name" value="PAS_4"/>
    <property type="match status" value="1"/>
</dbReference>
<dbReference type="InterPro" id="IPR013656">
    <property type="entry name" value="PAS_4"/>
</dbReference>
<gene>
    <name evidence="4" type="ORF">HFV08_12730</name>
</gene>
<dbReference type="Pfam" id="PF01590">
    <property type="entry name" value="GAF"/>
    <property type="match status" value="1"/>
</dbReference>
<proteinExistence type="predicted"/>
<dbReference type="NCBIfam" id="TIGR00229">
    <property type="entry name" value="sensory_box"/>
    <property type="match status" value="1"/>
</dbReference>
<dbReference type="InterPro" id="IPR035965">
    <property type="entry name" value="PAS-like_dom_sf"/>
</dbReference>
<dbReference type="InterPro" id="IPR036890">
    <property type="entry name" value="HATPase_C_sf"/>
</dbReference>
<protein>
    <submittedName>
        <fullName evidence="4">SpoIIE family protein phosphatase</fullName>
    </submittedName>
</protein>
<sequence length="825" mass="87454">MNGPVNAEGAGAGEGGPPPEPCPATAWVDRAGTVQLWSAEAEALLGYPAEEVCGTPAVELLATRGDREAALARRDRPEAGQRWDGVLALRHRAGHEVSVALRVRPLTDREGRAGWSVSAGDARRIEREDRDRAMLRALFEQYPGPIALVDGELRYRLLNAAAERVLTHPGNRLLGGHVGTDTSPVGSGTIDRVLRQVRETGEPVLGLPVRESPSTGPDRDRTWSLSTFRLTDPDDRLLGLCQTYLDITDGHRAERRLELLTRAGAGVGATLDVARTAQELADVLVPTLGDVAWVALSEAVLEGDEPPKMFGPGRWNLRRIGVAPSGGGWPTGLPAAGAVPPALPDIALLRRIGQGETVLLPDRDSVIAAAEGHVELAHLFVPEGGHSAIAAPLFARGLVLGTVVVWRTRRPVPFGQEDADLLTEMASRAALGVDNARRYTREHRASVALQRGLLPAAATDTPAAETAGFYVPAGGGAEIGGDWYDVIALPSFRVALVAGDVMGQGLPATATMGRLRTAVDALADLELDPDELLAHLDDLVQQLQDEAPHQGDTVGASCLYAVYDPVTCQCTVAAAGHPPPLVVRPDGSVGSVEISPGPLLGVGGMPFEATTFALEPGSIIAVYTKGVVYREDHDPDAGARRLTDRLARFAGDGRALDAAGHELLRSLGEVPARDDMALLLARTRALDPANTASWEFPADASVVAAARKAAAGQLAAWGLDEMSFTTELIVSELVTNAVRYAGGPVGLRFIRENVLVCEVDDPSNTQPRLRRARWSDEGGRGLFLIAQLTTRWGSRYARSGKTIWTEQPLTADLATAALALPESPP</sequence>
<dbReference type="PROSITE" id="PS50112">
    <property type="entry name" value="PAS"/>
    <property type="match status" value="1"/>
</dbReference>
<dbReference type="InterPro" id="IPR052016">
    <property type="entry name" value="Bact_Sigma-Reg"/>
</dbReference>
<keyword evidence="5" id="KW-1185">Reference proteome</keyword>
<evidence type="ECO:0000256" key="2">
    <source>
        <dbReference type="SAM" id="MobiDB-lite"/>
    </source>
</evidence>
<dbReference type="SMART" id="SM00091">
    <property type="entry name" value="PAS"/>
    <property type="match status" value="2"/>
</dbReference>
<dbReference type="Pfam" id="PF00989">
    <property type="entry name" value="PAS"/>
    <property type="match status" value="1"/>
</dbReference>
<dbReference type="Gene3D" id="3.30.565.10">
    <property type="entry name" value="Histidine kinase-like ATPase, C-terminal domain"/>
    <property type="match status" value="1"/>
</dbReference>
<dbReference type="Proteomes" id="UP000772196">
    <property type="component" value="Unassembled WGS sequence"/>
</dbReference>
<dbReference type="SUPFAM" id="SSF55781">
    <property type="entry name" value="GAF domain-like"/>
    <property type="match status" value="1"/>
</dbReference>